<evidence type="ECO:0000256" key="8">
    <source>
        <dbReference type="SAM" id="Phobius"/>
    </source>
</evidence>
<evidence type="ECO:0000256" key="1">
    <source>
        <dbReference type="ARBA" id="ARBA00004167"/>
    </source>
</evidence>
<name>A0A7S3L6V9_9STRA</name>
<feature type="transmembrane region" description="Helical" evidence="8">
    <location>
        <begin position="61"/>
        <end position="83"/>
    </location>
</feature>
<keyword evidence="6" id="KW-0067">ATP-binding</keyword>
<dbReference type="SMART" id="SM00369">
    <property type="entry name" value="LRR_TYP"/>
    <property type="match status" value="4"/>
</dbReference>
<dbReference type="Pfam" id="PF13855">
    <property type="entry name" value="LRR_8"/>
    <property type="match status" value="1"/>
</dbReference>
<gene>
    <name evidence="9" type="ORF">ACOF00016_LOCUS6664</name>
</gene>
<evidence type="ECO:0008006" key="10">
    <source>
        <dbReference type="Google" id="ProtNLM"/>
    </source>
</evidence>
<keyword evidence="3" id="KW-0732">Signal</keyword>
<organism evidence="9">
    <name type="scientific">Amphora coffeiformis</name>
    <dbReference type="NCBI Taxonomy" id="265554"/>
    <lineage>
        <taxon>Eukaryota</taxon>
        <taxon>Sar</taxon>
        <taxon>Stramenopiles</taxon>
        <taxon>Ochrophyta</taxon>
        <taxon>Bacillariophyta</taxon>
        <taxon>Bacillariophyceae</taxon>
        <taxon>Bacillariophycidae</taxon>
        <taxon>Thalassiophysales</taxon>
        <taxon>Catenulaceae</taxon>
        <taxon>Amphora</taxon>
    </lineage>
</organism>
<evidence type="ECO:0000256" key="4">
    <source>
        <dbReference type="ARBA" id="ARBA00022737"/>
    </source>
</evidence>
<keyword evidence="2" id="KW-0433">Leucine-rich repeat</keyword>
<evidence type="ECO:0000256" key="5">
    <source>
        <dbReference type="ARBA" id="ARBA00022741"/>
    </source>
</evidence>
<proteinExistence type="predicted"/>
<dbReference type="FunFam" id="3.80.10.10:FF:000041">
    <property type="entry name" value="LRR receptor-like serine/threonine-protein kinase ERECTA"/>
    <property type="match status" value="1"/>
</dbReference>
<dbReference type="PANTHER" id="PTHR48053:SF126">
    <property type="entry name" value="MDIS1-INTERACTING RECEPTOR LIKE KINASE 2-LIKE ISOFORM X1"/>
    <property type="match status" value="1"/>
</dbReference>
<dbReference type="EMBL" id="HBIM01007836">
    <property type="protein sequence ID" value="CAE0408962.1"/>
    <property type="molecule type" value="Transcribed_RNA"/>
</dbReference>
<reference evidence="9" key="1">
    <citation type="submission" date="2021-01" db="EMBL/GenBank/DDBJ databases">
        <authorList>
            <person name="Corre E."/>
            <person name="Pelletier E."/>
            <person name="Niang G."/>
            <person name="Scheremetjew M."/>
            <person name="Finn R."/>
            <person name="Kale V."/>
            <person name="Holt S."/>
            <person name="Cochrane G."/>
            <person name="Meng A."/>
            <person name="Brown T."/>
            <person name="Cohen L."/>
        </authorList>
    </citation>
    <scope>NUCLEOTIDE SEQUENCE</scope>
    <source>
        <strain evidence="9">CCMP127</strain>
    </source>
</reference>
<dbReference type="SUPFAM" id="SSF52058">
    <property type="entry name" value="L domain-like"/>
    <property type="match status" value="1"/>
</dbReference>
<evidence type="ECO:0000313" key="9">
    <source>
        <dbReference type="EMBL" id="CAE0408962.1"/>
    </source>
</evidence>
<dbReference type="PANTHER" id="PTHR48053">
    <property type="entry name" value="LEUCINE RICH REPEAT FAMILY PROTEIN, EXPRESSED"/>
    <property type="match status" value="1"/>
</dbReference>
<accession>A0A7S3L6V9</accession>
<protein>
    <recommendedName>
        <fullName evidence="10">L domain-like protein</fullName>
    </recommendedName>
</protein>
<dbReference type="GO" id="GO:0016020">
    <property type="term" value="C:membrane"/>
    <property type="evidence" value="ECO:0007669"/>
    <property type="project" value="UniProtKB-SubCell"/>
</dbReference>
<feature type="compositionally biased region" description="Acidic residues" evidence="7">
    <location>
        <begin position="86"/>
        <end position="96"/>
    </location>
</feature>
<evidence type="ECO:0000256" key="2">
    <source>
        <dbReference type="ARBA" id="ARBA00022614"/>
    </source>
</evidence>
<dbReference type="InterPro" id="IPR003591">
    <property type="entry name" value="Leu-rich_rpt_typical-subtyp"/>
</dbReference>
<keyword evidence="8" id="KW-0812">Transmembrane</keyword>
<dbReference type="Gene3D" id="3.80.10.10">
    <property type="entry name" value="Ribonuclease Inhibitor"/>
    <property type="match status" value="1"/>
</dbReference>
<evidence type="ECO:0000256" key="6">
    <source>
        <dbReference type="ARBA" id="ARBA00022840"/>
    </source>
</evidence>
<dbReference type="InterPro" id="IPR051716">
    <property type="entry name" value="Plant_RL_S/T_kinase"/>
</dbReference>
<sequence>MVLLEATLVESTRDVEDVTTKIAEPKSPEHVASTVQTALIVEAKEVNVDDDSVVGIRKKSLWIAGAIFLFLLVGVGVVGGVVVGGEDDDDDDEDDGAVLTPTIAPDTLSPTGPASNRAIGSFRESLPPYTQKSLEDATSPQSSALSWLLSSADEDRYSDLRLVQRFVLATLYFSTNGERWYDNDGWLSDANECDWSTEAFDICTGQVYQYLILSERNLVGTLPKEIAMLTNLIELDLGTNQLRGSIPTEIALLPNLEALWLYENRLGEAIPTELGTVSQLFILDLVENNLSGRVPDQLSQLTLLTELWLNINRLSGPFPVWISTLPNLEFLYLSENRFEGRVPASLSNLVGLRVLELRALGLTGTFPKELWGSFTEIDYLDISQNQLKGNIGSEIGFLTVADGFEIYANEFSGPIPTEIGLMQNVSYVDLSDNFLTGEIPSELALLENLETLHLYDNLIVGAVPEQLCARVTNDGLDLAVDCDFVQCDCACDCLWSAR</sequence>
<dbReference type="Pfam" id="PF00560">
    <property type="entry name" value="LRR_1"/>
    <property type="match status" value="2"/>
</dbReference>
<feature type="region of interest" description="Disordered" evidence="7">
    <location>
        <begin position="86"/>
        <end position="120"/>
    </location>
</feature>
<dbReference type="AlphaFoldDB" id="A0A7S3L6V9"/>
<keyword evidence="4" id="KW-0677">Repeat</keyword>
<dbReference type="GO" id="GO:0005524">
    <property type="term" value="F:ATP binding"/>
    <property type="evidence" value="ECO:0007669"/>
    <property type="project" value="UniProtKB-KW"/>
</dbReference>
<comment type="subcellular location">
    <subcellularLocation>
        <location evidence="1">Membrane</location>
        <topology evidence="1">Single-pass membrane protein</topology>
    </subcellularLocation>
</comment>
<keyword evidence="8" id="KW-1133">Transmembrane helix</keyword>
<evidence type="ECO:0000256" key="7">
    <source>
        <dbReference type="SAM" id="MobiDB-lite"/>
    </source>
</evidence>
<dbReference type="InterPro" id="IPR032675">
    <property type="entry name" value="LRR_dom_sf"/>
</dbReference>
<dbReference type="InterPro" id="IPR001611">
    <property type="entry name" value="Leu-rich_rpt"/>
</dbReference>
<keyword evidence="8" id="KW-0472">Membrane</keyword>
<keyword evidence="5" id="KW-0547">Nucleotide-binding</keyword>
<evidence type="ECO:0000256" key="3">
    <source>
        <dbReference type="ARBA" id="ARBA00022729"/>
    </source>
</evidence>